<dbReference type="InterPro" id="IPR017853">
    <property type="entry name" value="GH"/>
</dbReference>
<dbReference type="CDD" id="cd22842">
    <property type="entry name" value="Gal_Rha_Lectin_BGal"/>
    <property type="match status" value="1"/>
</dbReference>
<dbReference type="InterPro" id="IPR026960">
    <property type="entry name" value="RVT-Znf"/>
</dbReference>
<dbReference type="PRINTS" id="PR00742">
    <property type="entry name" value="GLHYDRLASE35"/>
</dbReference>
<keyword evidence="9" id="KW-0694">RNA-binding</keyword>
<dbReference type="InterPro" id="IPR041392">
    <property type="entry name" value="GHD"/>
</dbReference>
<keyword evidence="5" id="KW-0052">Apoplast</keyword>
<evidence type="ECO:0000256" key="5">
    <source>
        <dbReference type="ARBA" id="ARBA00022523"/>
    </source>
</evidence>
<proteinExistence type="inferred from homology"/>
<keyword evidence="7" id="KW-0378">Hydrolase</keyword>
<keyword evidence="8" id="KW-0326">Glycosidase</keyword>
<evidence type="ECO:0000259" key="14">
    <source>
        <dbReference type="PROSITE" id="PS50878"/>
    </source>
</evidence>
<evidence type="ECO:0000256" key="4">
    <source>
        <dbReference type="ARBA" id="ARBA00012756"/>
    </source>
</evidence>
<dbReference type="InterPro" id="IPR000477">
    <property type="entry name" value="RT_dom"/>
</dbReference>
<feature type="compositionally biased region" description="Acidic residues" evidence="11">
    <location>
        <begin position="283"/>
        <end position="294"/>
    </location>
</feature>
<feature type="domain" description="RRM" evidence="12">
    <location>
        <begin position="72"/>
        <end position="149"/>
    </location>
</feature>
<dbReference type="Pfam" id="PF01301">
    <property type="entry name" value="Glyco_hydro_35"/>
    <property type="match status" value="1"/>
</dbReference>
<keyword evidence="16" id="KW-1185">Reference proteome</keyword>
<dbReference type="Pfam" id="PF00078">
    <property type="entry name" value="RVT_1"/>
    <property type="match status" value="1"/>
</dbReference>
<dbReference type="PROSITE" id="PS50228">
    <property type="entry name" value="SUEL_LECTIN"/>
    <property type="match status" value="1"/>
</dbReference>
<reference evidence="15 16" key="1">
    <citation type="journal article" date="2021" name="Commun. Biol.">
        <title>The genome of Shorea leprosula (Dipterocarpaceae) highlights the ecological relevance of drought in aseasonal tropical rainforests.</title>
        <authorList>
            <person name="Ng K.K.S."/>
            <person name="Kobayashi M.J."/>
            <person name="Fawcett J.A."/>
            <person name="Hatakeyama M."/>
            <person name="Paape T."/>
            <person name="Ng C.H."/>
            <person name="Ang C.C."/>
            <person name="Tnah L.H."/>
            <person name="Lee C.T."/>
            <person name="Nishiyama T."/>
            <person name="Sese J."/>
            <person name="O'Brien M.J."/>
            <person name="Copetti D."/>
            <person name="Mohd Noor M.I."/>
            <person name="Ong R.C."/>
            <person name="Putra M."/>
            <person name="Sireger I.Z."/>
            <person name="Indrioko S."/>
            <person name="Kosugi Y."/>
            <person name="Izuno A."/>
            <person name="Isagi Y."/>
            <person name="Lee S.L."/>
            <person name="Shimizu K.K."/>
        </authorList>
    </citation>
    <scope>NUCLEOTIDE SEQUENCE [LARGE SCALE GENOMIC DNA]</scope>
    <source>
        <strain evidence="15">214</strain>
    </source>
</reference>
<dbReference type="GO" id="GO:0030246">
    <property type="term" value="F:carbohydrate binding"/>
    <property type="evidence" value="ECO:0007669"/>
    <property type="project" value="InterPro"/>
</dbReference>
<dbReference type="Proteomes" id="UP001054252">
    <property type="component" value="Unassembled WGS sequence"/>
</dbReference>
<protein>
    <recommendedName>
        <fullName evidence="4">beta-galactosidase</fullName>
        <ecNumber evidence="4">3.2.1.23</ecNumber>
    </recommendedName>
</protein>
<feature type="compositionally biased region" description="Basic and acidic residues" evidence="11">
    <location>
        <begin position="1"/>
        <end position="15"/>
    </location>
</feature>
<dbReference type="GO" id="GO:0004565">
    <property type="term" value="F:beta-galactosidase activity"/>
    <property type="evidence" value="ECO:0007669"/>
    <property type="project" value="UniProtKB-EC"/>
</dbReference>
<dbReference type="InterPro" id="IPR031330">
    <property type="entry name" value="Gly_Hdrlase_35_cat"/>
</dbReference>
<dbReference type="InterPro" id="IPR000922">
    <property type="entry name" value="Lectin_gal-bd_dom"/>
</dbReference>
<gene>
    <name evidence="15" type="ORF">SLEP1_g49138</name>
</gene>
<dbReference type="Pfam" id="PF02140">
    <property type="entry name" value="SUEL_Lectin"/>
    <property type="match status" value="1"/>
</dbReference>
<keyword evidence="6" id="KW-0732">Signal</keyword>
<feature type="region of interest" description="Disordered" evidence="11">
    <location>
        <begin position="253"/>
        <end position="297"/>
    </location>
</feature>
<dbReference type="CDD" id="cd01650">
    <property type="entry name" value="RT_nLTR_like"/>
    <property type="match status" value="1"/>
</dbReference>
<evidence type="ECO:0000313" key="15">
    <source>
        <dbReference type="EMBL" id="GKV41632.1"/>
    </source>
</evidence>
<dbReference type="PANTHER" id="PTHR23421">
    <property type="entry name" value="BETA-GALACTOSIDASE RELATED"/>
    <property type="match status" value="1"/>
</dbReference>
<dbReference type="Pfam" id="PF00076">
    <property type="entry name" value="RRM_1"/>
    <property type="match status" value="1"/>
</dbReference>
<comment type="catalytic activity">
    <reaction evidence="1">
        <text>Hydrolysis of terminal non-reducing beta-D-galactose residues in beta-D-galactosides.</text>
        <dbReference type="EC" id="3.2.1.23"/>
    </reaction>
</comment>
<dbReference type="EC" id="3.2.1.23" evidence="4"/>
<dbReference type="Pfam" id="PF13966">
    <property type="entry name" value="zf-RVT"/>
    <property type="match status" value="1"/>
</dbReference>
<dbReference type="GO" id="GO:0003723">
    <property type="term" value="F:RNA binding"/>
    <property type="evidence" value="ECO:0007669"/>
    <property type="project" value="UniProtKB-UniRule"/>
</dbReference>
<name>A0AAV5LYU0_9ROSI</name>
<evidence type="ECO:0000256" key="3">
    <source>
        <dbReference type="ARBA" id="ARBA00009809"/>
    </source>
</evidence>
<dbReference type="Gene3D" id="2.60.120.260">
    <property type="entry name" value="Galactose-binding domain-like"/>
    <property type="match status" value="2"/>
</dbReference>
<feature type="compositionally biased region" description="Basic and acidic residues" evidence="11">
    <location>
        <begin position="253"/>
        <end position="282"/>
    </location>
</feature>
<dbReference type="SUPFAM" id="SSF49785">
    <property type="entry name" value="Galactose-binding domain-like"/>
    <property type="match status" value="2"/>
</dbReference>
<comment type="subcellular location">
    <subcellularLocation>
        <location evidence="2">Secreted</location>
        <location evidence="2">Extracellular space</location>
        <location evidence="2">Apoplast</location>
    </subcellularLocation>
</comment>
<dbReference type="GO" id="GO:0005975">
    <property type="term" value="P:carbohydrate metabolic process"/>
    <property type="evidence" value="ECO:0007669"/>
    <property type="project" value="InterPro"/>
</dbReference>
<sequence>MRERGRARAREGDHRTRARKTAQSEKNVSSPQRYQQRRRVPDQLREKQYEQNQAVERRLGDSYDWGLYKQATPYFFTNFPKEWTYEDMWRTFLKFGRVYAIYSPKRRSRNGGRFGFVRFLDVKNREELERKLDNIWIGDCKLWVNSPRYEDNQQEGRETKPRLISEPQVRNRSYAEVLKGQQSNRREKFYMEGYFSCRIRVMGGRLVLMDYEDKEELKDLVESTSEWLGQWFEKVCPWTPNLDFIPHFNSDSKEQETWSMDSEKEDCASKGAGEEEQGKDVSAENEDDDDDDDVACNKGEPYEVFLRNGFSKSKSEKVKEHSGERNAALSCSEEEQQHEEQGDPNGQDCASANEQMQICMQRSKEGVLQRKKKIRLCSSVYLKARKIGEGIHSGKRCERQKMKPVKGTGVLEFIVSPDGKVAGESVGNSGIQNCNRALRKQLQNQLAKDIWDLAKRLGVTVENEKEILQKFEEMEGKYRQGKEDMVKRVADDAKKEVISKVWKSVEVRGWKGFRLKEKLKETKKALKEWSANHIAEVDRRIIEVERTIAKMDEKEEYSQLSEEDIEKRRNGFLDLWKYMKIQESMWQQKSRKMWLKEGDANSKFFHRSVKGRWKRNEINSIQIGGELCRGVNEIKEGVKNYFKGLFSKEEWQRPKLDGISFKQIDKSDNDSLTATFSEEEIKNAVWDCDSSKSPGPDGFNFRFIKAMWEEIKQDVIGFVQEFHEHGKLVRGSNSSFIALIPKVENPHRIEDYRPISLIGVMYKILAKLLTNRIRKVLDKIIGEQQMAFIEGRQLMDGVVIANKVIEEAKRKRKKSFLFKVDFEKAYDKVSWDFIDYMLMRTGFTVTWRNWIKECLQSSMVSILVNGSPTQQFPVSKGIRQGDLFSPFLFLLVAKGLNGLMQSANEKNIFRGIRIGNENLSVTHLQFADDTLFFGKASEENIQAIKSIMRTFELMSGLKINFGKSQIMGVGTEEGWKERMAYRLCCKVGDLPSKYLGTPVGGNHRRIAMWQPLVNTFKKKLASWKRQNLSLGGRITLLNSVLSSLPVYLMSAYKIPKGILFSLDKIRRNFLWGRMREGKKISWVNWERVCRKKECGGLGVKDLRKFNMALLGNWWGTLAKGEEGLWSKVISSKCGENGGHWLDWVRDKSGGGSTWWRDIQNLNARDGGNVGWLLEGFRIKAGKDKECFQMGRALNGTWRWNLTWTRTLHQWEDETATELQKMIEKVMISLGSANKWEWTHSTDGEYSTTTAYAILTKQRREEEEAEMYKRVWNPSIPTKVAAFNWKVLLDRIPTKLNLLKCGVIKEGEERKCVLCEEEEEASSHLFLKCKIAKWLWRACANWWGIKVELQNDCRRTFQLFGAWTKKSHKREGWDCIWNAVIWSMWMARNKKIFDNVENEMQIFTTLIVNMMKQHNLFASQGGPIILAQSNYGEEGKQYINWCANLANSFHIGVPWIMCQQSDSPWPFINTCNGFYCDQFSPNNPNYPKIWTENWSGWFGAWGEATPLRSAEDLAFAVARFFQFHGSLMNYYMYHGGTNFGKTAGGPYIVTSYDYDAPLDEYGNPNQPKWGHLRELHRVLMSMEKVLTQGERTTTEYGKLLDGTVFTYQGKCVCFLGNANADKDMTVNFQGDQYVVPAWSVTILDDCYQEVYNTAKVNAQTSIMDKVNNDAEEPFSLKWTWRPERLEGYNNDVSMEEGLILRANILMDQKFANDTSDYLWYFTSVNISKDDNIWGKDTTLQVHTYGNVLHVFFNGQYIGSQWSDNGGQQFTLEKRVTLNLGMNTIVLLSGTVGFANYGYHFDVAKSGVFNGPVKLLGVGSDETVTMDLSTNQWLYKAGLDGEKRELFKISNEDSGDWITENLPTNKMFVWYKTTFKAPLGTDPIVVDLMGLGKGEAWVNGYSLGRYWSSFLAREHFCSKSDDSSCDYRGDYWGKKDVCRKNCGEPSQRWYHVPRSFLQNDDEDNVLVLFEELGGNPSYVNFRTVTVGTACGHAYDGGYLELSCQGGRVFTDIDFAHFGEIRGNCGDFHRGCCGAYNTIEIVREKCLGNESCSFSVSEDTFGPSHCRDINVDLRWDEEVKGIEEEFHVLWES</sequence>
<evidence type="ECO:0000256" key="6">
    <source>
        <dbReference type="ARBA" id="ARBA00022729"/>
    </source>
</evidence>
<feature type="compositionally biased region" description="Polar residues" evidence="11">
    <location>
        <begin position="24"/>
        <end position="34"/>
    </location>
</feature>
<dbReference type="InterPro" id="IPR008979">
    <property type="entry name" value="Galactose-bd-like_sf"/>
</dbReference>
<feature type="compositionally biased region" description="Basic and acidic residues" evidence="11">
    <location>
        <begin position="313"/>
        <end position="324"/>
    </location>
</feature>
<evidence type="ECO:0000256" key="2">
    <source>
        <dbReference type="ARBA" id="ARBA00004271"/>
    </source>
</evidence>
<dbReference type="InterPro" id="IPR001944">
    <property type="entry name" value="Glycoside_Hdrlase_35"/>
</dbReference>
<feature type="domain" description="Reverse transcriptase" evidence="14">
    <location>
        <begin position="721"/>
        <end position="999"/>
    </location>
</feature>
<evidence type="ECO:0000256" key="11">
    <source>
        <dbReference type="SAM" id="MobiDB-lite"/>
    </source>
</evidence>
<dbReference type="InterPro" id="IPR035979">
    <property type="entry name" value="RBD_domain_sf"/>
</dbReference>
<evidence type="ECO:0000259" key="12">
    <source>
        <dbReference type="PROSITE" id="PS50102"/>
    </source>
</evidence>
<dbReference type="InterPro" id="IPR000504">
    <property type="entry name" value="RRM_dom"/>
</dbReference>
<dbReference type="Gene3D" id="3.20.20.80">
    <property type="entry name" value="Glycosidases"/>
    <property type="match status" value="1"/>
</dbReference>
<dbReference type="InterPro" id="IPR048913">
    <property type="entry name" value="BetaGal_gal-bd"/>
</dbReference>
<evidence type="ECO:0000256" key="1">
    <source>
        <dbReference type="ARBA" id="ARBA00001412"/>
    </source>
</evidence>
<accession>A0AAV5LYU0</accession>
<dbReference type="SUPFAM" id="SSF54928">
    <property type="entry name" value="RNA-binding domain, RBD"/>
    <property type="match status" value="1"/>
</dbReference>
<dbReference type="GO" id="GO:0048046">
    <property type="term" value="C:apoplast"/>
    <property type="evidence" value="ECO:0007669"/>
    <property type="project" value="UniProtKB-SubCell"/>
</dbReference>
<dbReference type="PROSITE" id="PS50878">
    <property type="entry name" value="RT_POL"/>
    <property type="match status" value="1"/>
</dbReference>
<dbReference type="Pfam" id="PF21467">
    <property type="entry name" value="BetaGal_gal-bd"/>
    <property type="match status" value="1"/>
</dbReference>
<dbReference type="SUPFAM" id="SSF51445">
    <property type="entry name" value="(Trans)glycosidases"/>
    <property type="match status" value="1"/>
</dbReference>
<dbReference type="Pfam" id="PF17834">
    <property type="entry name" value="GHD"/>
    <property type="match status" value="1"/>
</dbReference>
<dbReference type="Gene3D" id="2.60.120.740">
    <property type="match status" value="1"/>
</dbReference>
<comment type="caution">
    <text evidence="15">The sequence shown here is derived from an EMBL/GenBank/DDBJ whole genome shotgun (WGS) entry which is preliminary data.</text>
</comment>
<evidence type="ECO:0000256" key="9">
    <source>
        <dbReference type="PROSITE-ProRule" id="PRU00176"/>
    </source>
</evidence>
<dbReference type="PROSITE" id="PS50102">
    <property type="entry name" value="RRM"/>
    <property type="match status" value="1"/>
</dbReference>
<dbReference type="EMBL" id="BPVZ01000151">
    <property type="protein sequence ID" value="GKV41632.1"/>
    <property type="molecule type" value="Genomic_DNA"/>
</dbReference>
<evidence type="ECO:0000256" key="7">
    <source>
        <dbReference type="ARBA" id="ARBA00022801"/>
    </source>
</evidence>
<evidence type="ECO:0000256" key="10">
    <source>
        <dbReference type="RuleBase" id="RU003679"/>
    </source>
</evidence>
<feature type="region of interest" description="Disordered" evidence="11">
    <location>
        <begin position="313"/>
        <end position="349"/>
    </location>
</feature>
<dbReference type="InterPro" id="IPR043159">
    <property type="entry name" value="Lectin_gal-bd_sf"/>
</dbReference>
<evidence type="ECO:0000313" key="16">
    <source>
        <dbReference type="Proteomes" id="UP001054252"/>
    </source>
</evidence>
<organism evidence="15 16">
    <name type="scientific">Rubroshorea leprosula</name>
    <dbReference type="NCBI Taxonomy" id="152421"/>
    <lineage>
        <taxon>Eukaryota</taxon>
        <taxon>Viridiplantae</taxon>
        <taxon>Streptophyta</taxon>
        <taxon>Embryophyta</taxon>
        <taxon>Tracheophyta</taxon>
        <taxon>Spermatophyta</taxon>
        <taxon>Magnoliopsida</taxon>
        <taxon>eudicotyledons</taxon>
        <taxon>Gunneridae</taxon>
        <taxon>Pentapetalae</taxon>
        <taxon>rosids</taxon>
        <taxon>malvids</taxon>
        <taxon>Malvales</taxon>
        <taxon>Dipterocarpaceae</taxon>
        <taxon>Rubroshorea</taxon>
    </lineage>
</organism>
<evidence type="ECO:0000256" key="8">
    <source>
        <dbReference type="ARBA" id="ARBA00023295"/>
    </source>
</evidence>
<dbReference type="InterPro" id="IPR012677">
    <property type="entry name" value="Nucleotide-bd_a/b_plait_sf"/>
</dbReference>
<feature type="region of interest" description="Disordered" evidence="11">
    <location>
        <begin position="1"/>
        <end position="46"/>
    </location>
</feature>
<dbReference type="Gene3D" id="3.30.70.330">
    <property type="match status" value="1"/>
</dbReference>
<dbReference type="FunFam" id="2.60.120.260:FF:000142">
    <property type="entry name" value="Beta-galactosidase"/>
    <property type="match status" value="1"/>
</dbReference>
<comment type="similarity">
    <text evidence="3 10">Belongs to the glycosyl hydrolase 35 family.</text>
</comment>
<feature type="domain" description="SUEL-type lectin" evidence="13">
    <location>
        <begin position="1991"/>
        <end position="2065"/>
    </location>
</feature>
<evidence type="ECO:0000259" key="13">
    <source>
        <dbReference type="PROSITE" id="PS50228"/>
    </source>
</evidence>